<gene>
    <name evidence="2" type="ORF">D5S19_00550</name>
</gene>
<name>A0A419IBF8_9PSEU</name>
<proteinExistence type="predicted"/>
<dbReference type="EMBL" id="QZFV01000010">
    <property type="protein sequence ID" value="RJQ92298.1"/>
    <property type="molecule type" value="Genomic_DNA"/>
</dbReference>
<organism evidence="2 3">
    <name type="scientific">Amycolatopsis panacis</name>
    <dbReference type="NCBI Taxonomy" id="2340917"/>
    <lineage>
        <taxon>Bacteria</taxon>
        <taxon>Bacillati</taxon>
        <taxon>Actinomycetota</taxon>
        <taxon>Actinomycetes</taxon>
        <taxon>Pseudonocardiales</taxon>
        <taxon>Pseudonocardiaceae</taxon>
        <taxon>Amycolatopsis</taxon>
    </lineage>
</organism>
<protein>
    <submittedName>
        <fullName evidence="2">Uncharacterized protein</fullName>
    </submittedName>
</protein>
<dbReference type="AlphaFoldDB" id="A0A419IBF8"/>
<sequence>MTAVWLRMENPALYPVELGIGEDLDDDQVDQHRKPSSRSSVPAATGTGGARPLMSVLPCAVPVRPAGRANRRHLPGGGVLACPE</sequence>
<comment type="caution">
    <text evidence="2">The sequence shown here is derived from an EMBL/GenBank/DDBJ whole genome shotgun (WGS) entry which is preliminary data.</text>
</comment>
<evidence type="ECO:0000256" key="1">
    <source>
        <dbReference type="SAM" id="MobiDB-lite"/>
    </source>
</evidence>
<evidence type="ECO:0000313" key="2">
    <source>
        <dbReference type="EMBL" id="RJQ92298.1"/>
    </source>
</evidence>
<reference evidence="2 3" key="1">
    <citation type="submission" date="2018-09" db="EMBL/GenBank/DDBJ databases">
        <title>YIM PH 21725 draft genome.</title>
        <authorList>
            <person name="Miao C."/>
        </authorList>
    </citation>
    <scope>NUCLEOTIDE SEQUENCE [LARGE SCALE GENOMIC DNA]</scope>
    <source>
        <strain evidence="3">YIM PH21725</strain>
    </source>
</reference>
<feature type="region of interest" description="Disordered" evidence="1">
    <location>
        <begin position="24"/>
        <end position="52"/>
    </location>
</feature>
<dbReference type="Proteomes" id="UP000285112">
    <property type="component" value="Unassembled WGS sequence"/>
</dbReference>
<accession>A0A419IBF8</accession>
<keyword evidence="3" id="KW-1185">Reference proteome</keyword>
<evidence type="ECO:0000313" key="3">
    <source>
        <dbReference type="Proteomes" id="UP000285112"/>
    </source>
</evidence>